<reference evidence="2 3" key="1">
    <citation type="journal article" date="2012" name="J. Bacteriol.">
        <title>Whole-Genome Sequence of Nocardiopsis alba Strain ATCC BAA-2165, Associated with Honeybees.</title>
        <authorList>
            <person name="Qiao J."/>
            <person name="Chen L."/>
            <person name="Li Y."/>
            <person name="Wang J."/>
            <person name="Zhang W."/>
            <person name="Chen S."/>
        </authorList>
    </citation>
    <scope>NUCLEOTIDE SEQUENCE [LARGE SCALE GENOMIC DNA]</scope>
    <source>
        <strain evidence="3">ATCC BAA-2165 / BE74</strain>
    </source>
</reference>
<organism evidence="2 3">
    <name type="scientific">Nocardiopsis alba (strain ATCC BAA-2165 / BE74)</name>
    <dbReference type="NCBI Taxonomy" id="1205910"/>
    <lineage>
        <taxon>Bacteria</taxon>
        <taxon>Bacillati</taxon>
        <taxon>Actinomycetota</taxon>
        <taxon>Actinomycetes</taxon>
        <taxon>Streptosporangiales</taxon>
        <taxon>Nocardiopsidaceae</taxon>
        <taxon>Nocardiopsis</taxon>
    </lineage>
</organism>
<dbReference type="HOGENOM" id="CLU_3170797_0_0_11"/>
<accession>J7LCK2</accession>
<gene>
    <name evidence="2" type="ordered locus">B005_3194</name>
</gene>
<dbReference type="EMBL" id="CP003788">
    <property type="protein sequence ID" value="AFR09120.1"/>
    <property type="molecule type" value="Genomic_DNA"/>
</dbReference>
<dbReference type="Proteomes" id="UP000003779">
    <property type="component" value="Chromosome"/>
</dbReference>
<reference evidence="3" key="2">
    <citation type="submission" date="2012-08" db="EMBL/GenBank/DDBJ databases">
        <title>Whole-genome sequence of Nocardiopsis alba strain ATCC BAA-2165 associated with honeybees.</title>
        <authorList>
            <person name="Qiao J."/>
            <person name="Chen L."/>
            <person name="Li Y."/>
            <person name="Wang J."/>
            <person name="Zhang W."/>
            <person name="Chen S."/>
        </authorList>
    </citation>
    <scope>NUCLEOTIDE SEQUENCE [LARGE SCALE GENOMIC DNA]</scope>
    <source>
        <strain evidence="3">ATCC BAA-2165 / BE74</strain>
    </source>
</reference>
<proteinExistence type="predicted"/>
<feature type="region of interest" description="Disordered" evidence="1">
    <location>
        <begin position="14"/>
        <end position="35"/>
    </location>
</feature>
<evidence type="ECO:0000256" key="1">
    <source>
        <dbReference type="SAM" id="MobiDB-lite"/>
    </source>
</evidence>
<protein>
    <submittedName>
        <fullName evidence="2">Uncharacterized protein</fullName>
    </submittedName>
</protein>
<dbReference type="KEGG" id="nal:B005_3194"/>
<dbReference type="STRING" id="1205910.B005_3194"/>
<sequence>MLIRHSGFRVPYSGGPIMRSTGSGGQSVESAESPRLCPRLRSPLLLG</sequence>
<evidence type="ECO:0000313" key="2">
    <source>
        <dbReference type="EMBL" id="AFR09120.1"/>
    </source>
</evidence>
<evidence type="ECO:0000313" key="3">
    <source>
        <dbReference type="Proteomes" id="UP000003779"/>
    </source>
</evidence>
<dbReference type="AlphaFoldDB" id="J7LCK2"/>
<name>J7LCK2_NOCAA</name>